<dbReference type="Pfam" id="PF05239">
    <property type="entry name" value="PRC"/>
    <property type="match status" value="1"/>
</dbReference>
<evidence type="ECO:0000259" key="1">
    <source>
        <dbReference type="Pfam" id="PF05239"/>
    </source>
</evidence>
<dbReference type="Proteomes" id="UP000027746">
    <property type="component" value="Unassembled WGS sequence"/>
</dbReference>
<dbReference type="OrthoDB" id="7876889at2"/>
<keyword evidence="4" id="KW-1185">Reference proteome</keyword>
<dbReference type="RefSeq" id="WP_037931241.1">
    <property type="nucleotide sequence ID" value="NZ_FQVP01000017.1"/>
</dbReference>
<dbReference type="SUPFAM" id="SSF50346">
    <property type="entry name" value="PRC-barrel domain"/>
    <property type="match status" value="1"/>
</dbReference>
<organism evidence="2 4">
    <name type="scientific">Pseudosulfitobacter pseudonitzschiae</name>
    <dbReference type="NCBI Taxonomy" id="1402135"/>
    <lineage>
        <taxon>Bacteria</taxon>
        <taxon>Pseudomonadati</taxon>
        <taxon>Pseudomonadota</taxon>
        <taxon>Alphaproteobacteria</taxon>
        <taxon>Rhodobacterales</taxon>
        <taxon>Roseobacteraceae</taxon>
        <taxon>Pseudosulfitobacter</taxon>
    </lineage>
</organism>
<protein>
    <submittedName>
        <fullName evidence="3">PRC-barrel domain-containing protein</fullName>
    </submittedName>
    <submittedName>
        <fullName evidence="2">Photosystem reaction center subunit H</fullName>
    </submittedName>
</protein>
<dbReference type="InterPro" id="IPR027275">
    <property type="entry name" value="PRC-brl_dom"/>
</dbReference>
<name>A0A073IVS3_9RHOB</name>
<dbReference type="InterPro" id="IPR011033">
    <property type="entry name" value="PRC_barrel-like_sf"/>
</dbReference>
<dbReference type="EMBL" id="JAMD01000023">
    <property type="protein sequence ID" value="KEJ93884.1"/>
    <property type="molecule type" value="Genomic_DNA"/>
</dbReference>
<sequence>MDHSAHTPLRPEELNAANLEGADVYGPDDNDIGNVSHLHGTGQNAQVVVDVGGFLGLGAKPVALDISRLNFMRDENGKVHATTMMTKDELKNLPEHHD</sequence>
<reference evidence="3" key="2">
    <citation type="submission" date="2021-01" db="EMBL/GenBank/DDBJ databases">
        <title>Diatom-associated Roseobacters Show Island Model of Population Structure.</title>
        <authorList>
            <person name="Qu L."/>
            <person name="Feng X."/>
            <person name="Chen Y."/>
            <person name="Li L."/>
            <person name="Wang X."/>
            <person name="Hu Z."/>
            <person name="Wang H."/>
            <person name="Luo H."/>
        </authorList>
    </citation>
    <scope>NUCLEOTIDE SEQUENCE</scope>
    <source>
        <strain evidence="3">SM26-45</strain>
    </source>
</reference>
<evidence type="ECO:0000313" key="3">
    <source>
        <dbReference type="EMBL" id="MBM2355792.1"/>
    </source>
</evidence>
<comment type="caution">
    <text evidence="2">The sequence shown here is derived from an EMBL/GenBank/DDBJ whole genome shotgun (WGS) entry which is preliminary data.</text>
</comment>
<evidence type="ECO:0000313" key="4">
    <source>
        <dbReference type="Proteomes" id="UP000027746"/>
    </source>
</evidence>
<evidence type="ECO:0000313" key="2">
    <source>
        <dbReference type="EMBL" id="KEJ93884.1"/>
    </source>
</evidence>
<accession>A0A073IVS3</accession>
<gene>
    <name evidence="3" type="ORF">JQX14_14670</name>
    <name evidence="2" type="ORF">SUH3_12290</name>
</gene>
<dbReference type="EMBL" id="JAFBWN010000009">
    <property type="protein sequence ID" value="MBM2355792.1"/>
    <property type="molecule type" value="Genomic_DNA"/>
</dbReference>
<dbReference type="AlphaFoldDB" id="A0A073IVS3"/>
<dbReference type="Gene3D" id="2.30.30.240">
    <property type="entry name" value="PRC-barrel domain"/>
    <property type="match status" value="1"/>
</dbReference>
<feature type="domain" description="PRC-barrel" evidence="1">
    <location>
        <begin position="12"/>
        <end position="83"/>
    </location>
</feature>
<proteinExistence type="predicted"/>
<reference evidence="2 4" key="1">
    <citation type="submission" date="2014-01" db="EMBL/GenBank/DDBJ databases">
        <title>Sulfitobacter sp. H3 (MCCC 1A00686) Genome Sequencing.</title>
        <authorList>
            <person name="Lai Q."/>
            <person name="Hong Z."/>
        </authorList>
    </citation>
    <scope>NUCLEOTIDE SEQUENCE [LARGE SCALE GENOMIC DNA]</scope>
    <source>
        <strain evidence="2 4">H3</strain>
    </source>
</reference>
<dbReference type="Proteomes" id="UP000809337">
    <property type="component" value="Unassembled WGS sequence"/>
</dbReference>